<dbReference type="CDD" id="cd00111">
    <property type="entry name" value="Trefoil"/>
    <property type="match status" value="1"/>
</dbReference>
<evidence type="ECO:0000256" key="1">
    <source>
        <dbReference type="ARBA" id="ARBA00023157"/>
    </source>
</evidence>
<accession>A0ABP0G976</accession>
<keyword evidence="1" id="KW-1015">Disulfide bond</keyword>
<dbReference type="SUPFAM" id="SSF57492">
    <property type="entry name" value="Trefoil"/>
    <property type="match status" value="1"/>
</dbReference>
<feature type="domain" description="P-type" evidence="5">
    <location>
        <begin position="21"/>
        <end position="70"/>
    </location>
</feature>
<sequence length="150" mass="16769">MRFICFIGVFVSVYGISTAYTATSYPSTISERNRVDCYPEAGSNQQTCRQRGCMWCETNQQGPPWCFYDTPTAMTALEEITGLERAGVRSTSFYLKWDVVSVTKYKLVVQNTGQAPPPNNLVPDSARDVTEGTDYSKTPPWGSLKFCMSI</sequence>
<protein>
    <recommendedName>
        <fullName evidence="5">P-type domain-containing protein</fullName>
    </recommendedName>
</protein>
<feature type="region of interest" description="Disordered" evidence="3">
    <location>
        <begin position="113"/>
        <end position="135"/>
    </location>
</feature>
<evidence type="ECO:0000313" key="6">
    <source>
        <dbReference type="EMBL" id="CAK8688343.1"/>
    </source>
</evidence>
<feature type="signal peptide" evidence="4">
    <location>
        <begin position="1"/>
        <end position="19"/>
    </location>
</feature>
<dbReference type="Proteomes" id="UP001642483">
    <property type="component" value="Unassembled WGS sequence"/>
</dbReference>
<dbReference type="EMBL" id="CAWYQH010000108">
    <property type="protein sequence ID" value="CAK8688343.1"/>
    <property type="molecule type" value="Genomic_DNA"/>
</dbReference>
<reference evidence="6 7" key="1">
    <citation type="submission" date="2024-02" db="EMBL/GenBank/DDBJ databases">
        <authorList>
            <person name="Daric V."/>
            <person name="Darras S."/>
        </authorList>
    </citation>
    <scope>NUCLEOTIDE SEQUENCE [LARGE SCALE GENOMIC DNA]</scope>
</reference>
<organism evidence="6 7">
    <name type="scientific">Clavelina lepadiformis</name>
    <name type="common">Light-bulb sea squirt</name>
    <name type="synonym">Ascidia lepadiformis</name>
    <dbReference type="NCBI Taxonomy" id="159417"/>
    <lineage>
        <taxon>Eukaryota</taxon>
        <taxon>Metazoa</taxon>
        <taxon>Chordata</taxon>
        <taxon>Tunicata</taxon>
        <taxon>Ascidiacea</taxon>
        <taxon>Aplousobranchia</taxon>
        <taxon>Clavelinidae</taxon>
        <taxon>Clavelina</taxon>
    </lineage>
</organism>
<dbReference type="InterPro" id="IPR000519">
    <property type="entry name" value="P_trefoil_dom"/>
</dbReference>
<keyword evidence="4" id="KW-0732">Signal</keyword>
<dbReference type="Pfam" id="PF00088">
    <property type="entry name" value="Trefoil"/>
    <property type="match status" value="1"/>
</dbReference>
<evidence type="ECO:0000256" key="3">
    <source>
        <dbReference type="SAM" id="MobiDB-lite"/>
    </source>
</evidence>
<comment type="caution">
    <text evidence="6">The sequence shown here is derived from an EMBL/GenBank/DDBJ whole genome shotgun (WGS) entry which is preliminary data.</text>
</comment>
<comment type="caution">
    <text evidence="2">Lacks conserved residue(s) required for the propagation of feature annotation.</text>
</comment>
<feature type="chain" id="PRO_5045633821" description="P-type domain-containing protein" evidence="4">
    <location>
        <begin position="20"/>
        <end position="150"/>
    </location>
</feature>
<dbReference type="SMART" id="SM00018">
    <property type="entry name" value="PD"/>
    <property type="match status" value="1"/>
</dbReference>
<evidence type="ECO:0000313" key="7">
    <source>
        <dbReference type="Proteomes" id="UP001642483"/>
    </source>
</evidence>
<dbReference type="PROSITE" id="PS51448">
    <property type="entry name" value="P_TREFOIL_2"/>
    <property type="match status" value="1"/>
</dbReference>
<dbReference type="InterPro" id="IPR044913">
    <property type="entry name" value="P_trefoil_dom_sf"/>
</dbReference>
<gene>
    <name evidence="6" type="ORF">CVLEPA_LOCUS20365</name>
</gene>
<evidence type="ECO:0000256" key="2">
    <source>
        <dbReference type="PROSITE-ProRule" id="PRU00779"/>
    </source>
</evidence>
<proteinExistence type="predicted"/>
<evidence type="ECO:0000259" key="5">
    <source>
        <dbReference type="PROSITE" id="PS51448"/>
    </source>
</evidence>
<evidence type="ECO:0000256" key="4">
    <source>
        <dbReference type="SAM" id="SignalP"/>
    </source>
</evidence>
<keyword evidence="7" id="KW-1185">Reference proteome</keyword>
<name>A0ABP0G976_CLALP</name>
<dbReference type="Gene3D" id="4.10.110.10">
    <property type="entry name" value="Spasmolytic Protein, domain 1"/>
    <property type="match status" value="1"/>
</dbReference>